<dbReference type="PANTHER" id="PTHR42648">
    <property type="entry name" value="TRANSPOSASE, PUTATIVE-RELATED"/>
    <property type="match status" value="1"/>
</dbReference>
<protein>
    <submittedName>
        <fullName evidence="3">Copia protein</fullName>
    </submittedName>
</protein>
<dbReference type="AlphaFoldDB" id="A0AAW2XKT8"/>
<reference evidence="3" key="1">
    <citation type="submission" date="2020-06" db="EMBL/GenBank/DDBJ databases">
        <authorList>
            <person name="Li T."/>
            <person name="Hu X."/>
            <person name="Zhang T."/>
            <person name="Song X."/>
            <person name="Zhang H."/>
            <person name="Dai N."/>
            <person name="Sheng W."/>
            <person name="Hou X."/>
            <person name="Wei L."/>
        </authorList>
    </citation>
    <scope>NUCLEOTIDE SEQUENCE</scope>
    <source>
        <strain evidence="3">KEN1</strain>
        <tissue evidence="3">Leaf</tissue>
    </source>
</reference>
<sequence>MKSIQQQRVMGNFEGRIWSLPEQTWGHVKLVLTHNEKIKTSNSITGHLKLEPDHRKSECAQQATFVAHAGQHKPHKDKRWNKPTSAGPSQSQSQKQNLAPQGDKTMKRHRGKRGGKKNMEKAKCYNCQKIGATKHVTRGRARFVDYHRVPACSHCIAMGNGVQEEVLVIGSYQLKLSALGVSYSLVMCNMHRTFDIGTHRTRKDDKVSSRRPIGVSRKVNLPTCELCMAGNTCLYLLSHRSEALDCFKRFLADVENQREVNLKVFRTDRRREYLSEHFKKICEDKGIIRQLTIPYSPQQNGVTKRRNRTLLKMARSMMAQANLPISFCGDAILIVACILNRVPSKSISSTPYELWHGRKPNLEGLRPWESAEFVHSTSHKYEKLDPRASIIFIRYCEHSKGYVMYGEHPDKGMTEIESSDVDFLKEDFPSISEVKGNLELYELRDPHGGASITIEGETPHSYPVINGDIEGGSYSLEEDNSQNPQMRRSKRGGIPHCRYEIEGESFMCASADIDEPTTYEEAVTPPNAMSG</sequence>
<dbReference type="Pfam" id="PF25597">
    <property type="entry name" value="SH3_retrovirus"/>
    <property type="match status" value="1"/>
</dbReference>
<feature type="region of interest" description="Disordered" evidence="1">
    <location>
        <begin position="473"/>
        <end position="492"/>
    </location>
</feature>
<dbReference type="EMBL" id="JACGWN010000004">
    <property type="protein sequence ID" value="KAL0453734.1"/>
    <property type="molecule type" value="Genomic_DNA"/>
</dbReference>
<proteinExistence type="predicted"/>
<gene>
    <name evidence="3" type="ORF">Slati_1351500</name>
</gene>
<dbReference type="SUPFAM" id="SSF53098">
    <property type="entry name" value="Ribonuclease H-like"/>
    <property type="match status" value="1"/>
</dbReference>
<dbReference type="PROSITE" id="PS50994">
    <property type="entry name" value="INTEGRASE"/>
    <property type="match status" value="1"/>
</dbReference>
<reference evidence="3" key="2">
    <citation type="journal article" date="2024" name="Plant">
        <title>Genomic evolution and insights into agronomic trait innovations of Sesamum species.</title>
        <authorList>
            <person name="Miao H."/>
            <person name="Wang L."/>
            <person name="Qu L."/>
            <person name="Liu H."/>
            <person name="Sun Y."/>
            <person name="Le M."/>
            <person name="Wang Q."/>
            <person name="Wei S."/>
            <person name="Zheng Y."/>
            <person name="Lin W."/>
            <person name="Duan Y."/>
            <person name="Cao H."/>
            <person name="Xiong S."/>
            <person name="Wang X."/>
            <person name="Wei L."/>
            <person name="Li C."/>
            <person name="Ma Q."/>
            <person name="Ju M."/>
            <person name="Zhao R."/>
            <person name="Li G."/>
            <person name="Mu C."/>
            <person name="Tian Q."/>
            <person name="Mei H."/>
            <person name="Zhang T."/>
            <person name="Gao T."/>
            <person name="Zhang H."/>
        </authorList>
    </citation>
    <scope>NUCLEOTIDE SEQUENCE</scope>
    <source>
        <strain evidence="3">KEN1</strain>
    </source>
</reference>
<dbReference type="PANTHER" id="PTHR42648:SF27">
    <property type="entry name" value="RNA-DIRECTED DNA POLYMERASE"/>
    <property type="match status" value="1"/>
</dbReference>
<dbReference type="GO" id="GO:0015074">
    <property type="term" value="P:DNA integration"/>
    <property type="evidence" value="ECO:0007669"/>
    <property type="project" value="InterPro"/>
</dbReference>
<feature type="region of interest" description="Disordered" evidence="1">
    <location>
        <begin position="67"/>
        <end position="120"/>
    </location>
</feature>
<accession>A0AAW2XKT8</accession>
<evidence type="ECO:0000259" key="2">
    <source>
        <dbReference type="PROSITE" id="PS50994"/>
    </source>
</evidence>
<feature type="compositionally biased region" description="Polar residues" evidence="1">
    <location>
        <begin position="82"/>
        <end position="99"/>
    </location>
</feature>
<dbReference type="GO" id="GO:0003676">
    <property type="term" value="F:nucleic acid binding"/>
    <property type="evidence" value="ECO:0007669"/>
    <property type="project" value="InterPro"/>
</dbReference>
<dbReference type="Gene3D" id="3.30.420.10">
    <property type="entry name" value="Ribonuclease H-like superfamily/Ribonuclease H"/>
    <property type="match status" value="1"/>
</dbReference>
<feature type="compositionally biased region" description="Basic residues" evidence="1">
    <location>
        <begin position="106"/>
        <end position="116"/>
    </location>
</feature>
<name>A0AAW2XKT8_9LAMI</name>
<dbReference type="InterPro" id="IPR039537">
    <property type="entry name" value="Retrotran_Ty1/copia-like"/>
</dbReference>
<evidence type="ECO:0000256" key="1">
    <source>
        <dbReference type="SAM" id="MobiDB-lite"/>
    </source>
</evidence>
<dbReference type="InterPro" id="IPR012337">
    <property type="entry name" value="RNaseH-like_sf"/>
</dbReference>
<dbReference type="InterPro" id="IPR057670">
    <property type="entry name" value="SH3_retrovirus"/>
</dbReference>
<dbReference type="InterPro" id="IPR036397">
    <property type="entry name" value="RNaseH_sf"/>
</dbReference>
<comment type="caution">
    <text evidence="3">The sequence shown here is derived from an EMBL/GenBank/DDBJ whole genome shotgun (WGS) entry which is preliminary data.</text>
</comment>
<evidence type="ECO:0000313" key="3">
    <source>
        <dbReference type="EMBL" id="KAL0453734.1"/>
    </source>
</evidence>
<feature type="domain" description="Integrase catalytic" evidence="2">
    <location>
        <begin position="263"/>
        <end position="359"/>
    </location>
</feature>
<feature type="compositionally biased region" description="Basic residues" evidence="1">
    <location>
        <begin position="70"/>
        <end position="81"/>
    </location>
</feature>
<dbReference type="InterPro" id="IPR001584">
    <property type="entry name" value="Integrase_cat-core"/>
</dbReference>
<organism evidence="3">
    <name type="scientific">Sesamum latifolium</name>
    <dbReference type="NCBI Taxonomy" id="2727402"/>
    <lineage>
        <taxon>Eukaryota</taxon>
        <taxon>Viridiplantae</taxon>
        <taxon>Streptophyta</taxon>
        <taxon>Embryophyta</taxon>
        <taxon>Tracheophyta</taxon>
        <taxon>Spermatophyta</taxon>
        <taxon>Magnoliopsida</taxon>
        <taxon>eudicotyledons</taxon>
        <taxon>Gunneridae</taxon>
        <taxon>Pentapetalae</taxon>
        <taxon>asterids</taxon>
        <taxon>lamiids</taxon>
        <taxon>Lamiales</taxon>
        <taxon>Pedaliaceae</taxon>
        <taxon>Sesamum</taxon>
    </lineage>
</organism>